<name>A0A1E3QB77_LIPST</name>
<evidence type="ECO:0000313" key="1">
    <source>
        <dbReference type="EMBL" id="ODQ74754.1"/>
    </source>
</evidence>
<dbReference type="Proteomes" id="UP000094385">
    <property type="component" value="Unassembled WGS sequence"/>
</dbReference>
<accession>A0A1E3QB77</accession>
<dbReference type="AlphaFoldDB" id="A0A1E3QB77"/>
<protein>
    <submittedName>
        <fullName evidence="1">Uncharacterized protein</fullName>
    </submittedName>
</protein>
<dbReference type="EMBL" id="KV454291">
    <property type="protein sequence ID" value="ODQ74754.1"/>
    <property type="molecule type" value="Genomic_DNA"/>
</dbReference>
<gene>
    <name evidence="1" type="ORF">LIPSTDRAFT_68863</name>
</gene>
<keyword evidence="2" id="KW-1185">Reference proteome</keyword>
<sequence>MSATTPSSTHSQIHALLDIYQNLSSRYNPSKVTFKLEICNDADLSSDDIVWSQVLCSPTGTVTASGNHESLAVQSSRINNSSMSLRDRRDAQCLSRLLIVPPARS</sequence>
<proteinExistence type="predicted"/>
<evidence type="ECO:0000313" key="2">
    <source>
        <dbReference type="Proteomes" id="UP000094385"/>
    </source>
</evidence>
<organism evidence="1 2">
    <name type="scientific">Lipomyces starkeyi NRRL Y-11557</name>
    <dbReference type="NCBI Taxonomy" id="675824"/>
    <lineage>
        <taxon>Eukaryota</taxon>
        <taxon>Fungi</taxon>
        <taxon>Dikarya</taxon>
        <taxon>Ascomycota</taxon>
        <taxon>Saccharomycotina</taxon>
        <taxon>Lipomycetes</taxon>
        <taxon>Lipomycetales</taxon>
        <taxon>Lipomycetaceae</taxon>
        <taxon>Lipomyces</taxon>
    </lineage>
</organism>
<dbReference type="OrthoDB" id="10659945at2759"/>
<reference evidence="1 2" key="1">
    <citation type="journal article" date="2016" name="Proc. Natl. Acad. Sci. U.S.A.">
        <title>Comparative genomics of biotechnologically important yeasts.</title>
        <authorList>
            <person name="Riley R."/>
            <person name="Haridas S."/>
            <person name="Wolfe K.H."/>
            <person name="Lopes M.R."/>
            <person name="Hittinger C.T."/>
            <person name="Goeker M."/>
            <person name="Salamov A.A."/>
            <person name="Wisecaver J.H."/>
            <person name="Long T.M."/>
            <person name="Calvey C.H."/>
            <person name="Aerts A.L."/>
            <person name="Barry K.W."/>
            <person name="Choi C."/>
            <person name="Clum A."/>
            <person name="Coughlan A.Y."/>
            <person name="Deshpande S."/>
            <person name="Douglass A.P."/>
            <person name="Hanson S.J."/>
            <person name="Klenk H.-P."/>
            <person name="LaButti K.M."/>
            <person name="Lapidus A."/>
            <person name="Lindquist E.A."/>
            <person name="Lipzen A.M."/>
            <person name="Meier-Kolthoff J.P."/>
            <person name="Ohm R.A."/>
            <person name="Otillar R.P."/>
            <person name="Pangilinan J.L."/>
            <person name="Peng Y."/>
            <person name="Rokas A."/>
            <person name="Rosa C.A."/>
            <person name="Scheuner C."/>
            <person name="Sibirny A.A."/>
            <person name="Slot J.C."/>
            <person name="Stielow J.B."/>
            <person name="Sun H."/>
            <person name="Kurtzman C.P."/>
            <person name="Blackwell M."/>
            <person name="Grigoriev I.V."/>
            <person name="Jeffries T.W."/>
        </authorList>
    </citation>
    <scope>NUCLEOTIDE SEQUENCE [LARGE SCALE GENOMIC DNA]</scope>
    <source>
        <strain evidence="1 2">NRRL Y-11557</strain>
    </source>
</reference>